<evidence type="ECO:0000256" key="4">
    <source>
        <dbReference type="ARBA" id="ARBA00022723"/>
    </source>
</evidence>
<feature type="transmembrane region" description="Helical" evidence="13">
    <location>
        <begin position="411"/>
        <end position="433"/>
    </location>
</feature>
<dbReference type="SMART" id="SM00471">
    <property type="entry name" value="HDc"/>
    <property type="match status" value="1"/>
</dbReference>
<feature type="transmembrane region" description="Helical" evidence="13">
    <location>
        <begin position="699"/>
        <end position="720"/>
    </location>
</feature>
<dbReference type="Proteomes" id="UP000310200">
    <property type="component" value="Unassembled WGS sequence"/>
</dbReference>
<keyword evidence="7 13" id="KW-0472">Membrane</keyword>
<feature type="binding site" evidence="9">
    <location>
        <position position="1358"/>
    </location>
    <ligand>
        <name>AMP</name>
        <dbReference type="ChEBI" id="CHEBI:456215"/>
    </ligand>
</feature>
<name>A0A4S2KP13_9HYME</name>
<feature type="compositionally biased region" description="Low complexity" evidence="12">
    <location>
        <begin position="1037"/>
        <end position="1046"/>
    </location>
</feature>
<dbReference type="Gene3D" id="1.10.1300.10">
    <property type="entry name" value="3'5'-cyclic nucleotide phosphodiesterase, catalytic domain"/>
    <property type="match status" value="1"/>
</dbReference>
<dbReference type="GO" id="GO:0046872">
    <property type="term" value="F:metal ion binding"/>
    <property type="evidence" value="ECO:0007669"/>
    <property type="project" value="UniProtKB-KW"/>
</dbReference>
<feature type="binding site" evidence="10">
    <location>
        <position position="1358"/>
    </location>
    <ligand>
        <name>Zn(2+)</name>
        <dbReference type="ChEBI" id="CHEBI:29105"/>
        <label>2</label>
    </ligand>
</feature>
<evidence type="ECO:0000256" key="11">
    <source>
        <dbReference type="RuleBase" id="RU363067"/>
    </source>
</evidence>
<feature type="transmembrane region" description="Helical" evidence="13">
    <location>
        <begin position="168"/>
        <end position="189"/>
    </location>
</feature>
<dbReference type="GO" id="GO:0004376">
    <property type="term" value="F:GPI mannosyltransferase activity"/>
    <property type="evidence" value="ECO:0007669"/>
    <property type="project" value="InterPro"/>
</dbReference>
<feature type="transmembrane region" description="Helical" evidence="13">
    <location>
        <begin position="726"/>
        <end position="746"/>
    </location>
</feature>
<keyword evidence="5 11" id="KW-0378">Hydrolase</keyword>
<dbReference type="PROSITE" id="PS51845">
    <property type="entry name" value="PDEASE_I_2"/>
    <property type="match status" value="1"/>
</dbReference>
<keyword evidence="3 13" id="KW-0812">Transmembrane</keyword>
<protein>
    <recommendedName>
        <fullName evidence="11">Phosphodiesterase</fullName>
        <ecNumber evidence="11">3.1.4.-</ecNumber>
    </recommendedName>
</protein>
<comment type="caution">
    <text evidence="15">The sequence shown here is derived from an EMBL/GenBank/DDBJ whole genome shotgun (WGS) entry which is preliminary data.</text>
</comment>
<dbReference type="GO" id="GO:0004114">
    <property type="term" value="F:3',5'-cyclic-nucleotide phosphodiesterase activity"/>
    <property type="evidence" value="ECO:0007669"/>
    <property type="project" value="InterPro"/>
</dbReference>
<evidence type="ECO:0000256" key="5">
    <source>
        <dbReference type="ARBA" id="ARBA00022801"/>
    </source>
</evidence>
<evidence type="ECO:0000256" key="2">
    <source>
        <dbReference type="ARBA" id="ARBA00022535"/>
    </source>
</evidence>
<feature type="binding site" evidence="9">
    <location>
        <position position="1516"/>
    </location>
    <ligand>
        <name>AMP</name>
        <dbReference type="ChEBI" id="CHEBI:456215"/>
    </ligand>
</feature>
<dbReference type="InterPro" id="IPR013706">
    <property type="entry name" value="PDE1_N"/>
</dbReference>
<comment type="similarity">
    <text evidence="11">Belongs to the cyclic nucleotide phosphodiesterase family.</text>
</comment>
<dbReference type="EC" id="3.1.4.-" evidence="11"/>
<gene>
    <name evidence="15" type="ORF">DBV15_02255</name>
</gene>
<proteinExistence type="inferred from homology"/>
<dbReference type="FunFam" id="1.10.1300.10:FF:000032">
    <property type="entry name" value="Phosphodiesterase"/>
    <property type="match status" value="1"/>
</dbReference>
<feature type="transmembrane region" description="Helical" evidence="13">
    <location>
        <begin position="272"/>
        <end position="292"/>
    </location>
</feature>
<dbReference type="SUPFAM" id="SSF109604">
    <property type="entry name" value="HD-domain/PDEase-like"/>
    <property type="match status" value="1"/>
</dbReference>
<sequence>MYVRGYTVIEIQAHFAQKQREMYAPRKKVLWFAITTRIAILILQVIFNVSIPDHHADAFKRPLDLSAEKVSSWDRIINFLFNGLTRWDGEYFLHIARYGYTYENTLAFYPLYPAMIRIIAVILTKIFPSFNIQSTMILAAILINFVCFVKSAIIFYDLTERVFQNTITAYKAAILYCINPASIFFSALYSESMFAYLTFYTMLGSIEGISTICFPVALSTLVRSNGVVNIGFPIYFGLKNLCTSERIEKHQRKHDVLSVLWHILKLIKLKNYFAMLRTIIISLSPFVLLQIYNYMKFCTSTFDDKSFVPAHILQYATDNNLCLPGSIDITWCNATLPLAYSYVQRTYWNVGFLRYYQFKQIPNFILALPILYIMSQCIKEFSCEYRDEWYLLGFFDSKAKSESAVVKKYPLNMFVFVVHGLFLTIFCLFFVHIQVSTRLLASATPLPYWYCALTVSHKCVDHIDLRYEIAMNAMFGNAVQAKLASMVLIGAGSFVVGIAPACFVSRARHLQRKLLLSCALCFGAGVLLATATLHVLPEVRHGLPDYAELVFSCGYLLLYLVEEGVHYFCRGGRHGPETAAAETDSRSSRLTDSRIARERGCTNCRNHSHGVGYNATAQNSKVYMSEGDVRLPLNYRQNPLGNGNGNGNGNSANNAWTFSSYGTTRCIACDCHSRSLSEENTFLCHGNHGEQCTDANTGLAGLALALTVHAVLEGLAIGLQTKIAEVLLLTGAVASHKFVVGFCLGLELAGVSKSVPRLVFAIFLFAIGSVIGIGIGMLTFQVDTDWSKVALPILQGLAGGTLLYVTVSEVLPRERTRWHKSSRRFAGILQFLAVVVGFAVIFLLNTRNKIMTINKRATSKHIVRIDVLNLILASFIKMTIKLFQKDHDKKLDRFFIRKFKVEGALVNSGCGLEIKGRGRDVRFVIRATTGRLKNSLTFVTLGLSRVRVLSGVLARSRCIMEELNRCQKSPRSWRRWNSWKIWPGGSAGATATGATVASPPDRRVTRDDIGVASAGSGSGSGSGVAVNNAAATGCSSASGAASSRTCNPSSSPGRNGQLSKQGTLTIVRRSSGKSKSITGGDFESSPPPHNPDTSYLSSQSVDLDEILDNVDLTTDSLPAVDTPDACDKAALRLRCLLRQLQHGEISAELLQRNLHYAARVLEAVFIDETKRLADEDDELSEVQPDAVPPEVREWLASTFTRQLATTRRKADEKPKFRSVAHAIRAGIFVDRIYRRVTNTALMQFPPEVVKVLKTLDDWSFDVFSLNEAALGTPVKYLGYDLLNRYGMIHKFKVPPVVLECFLGRVEEGYCRHRNPYHNNLHAADVAQTMHYILCQTGLMNWLTDLEIFATLVAAIIHDYEHTGTTNNFHVMSGSDTALLYNDRAVLENHHISASFRILREDDCNILQNLSREEFREFRSLVIDMVLATDMSFHFQQLKNMKNLLSLAEPSVDKSKAVSLVLHCCDISHPAKRWDLHHRWTMQLLEEFFRQGDKERELGLPFSPLCDRNNTLVAESQIGFIEFIVEPSMQVCSDMLETVLAPLNVKDTVDEPSNGSGGENKRFKIGKPWIPCLAENKKVWKEQAVRDAEAKAQKEQEQKTSSNREDGGGAQASTEE</sequence>
<feature type="binding site" evidence="10">
    <location>
        <position position="1358"/>
    </location>
    <ligand>
        <name>Zn(2+)</name>
        <dbReference type="ChEBI" id="CHEBI:29105"/>
        <label>1</label>
    </ligand>
</feature>
<feature type="domain" description="PDEase" evidence="14">
    <location>
        <begin position="1240"/>
        <end position="1586"/>
    </location>
</feature>
<keyword evidence="16" id="KW-1185">Reference proteome</keyword>
<dbReference type="Pfam" id="PF02535">
    <property type="entry name" value="Zip"/>
    <property type="match status" value="1"/>
</dbReference>
<evidence type="ECO:0000256" key="12">
    <source>
        <dbReference type="SAM" id="MobiDB-lite"/>
    </source>
</evidence>
<dbReference type="STRING" id="300112.A0A4S2KP13"/>
<dbReference type="InterPro" id="IPR036971">
    <property type="entry name" value="PDEase_catalytic_dom_sf"/>
</dbReference>
<feature type="active site" description="Proton donor" evidence="8">
    <location>
        <position position="1317"/>
    </location>
</feature>
<dbReference type="PRINTS" id="PR00387">
    <property type="entry name" value="PDIESTERASE1"/>
</dbReference>
<dbReference type="GO" id="GO:0016020">
    <property type="term" value="C:membrane"/>
    <property type="evidence" value="ECO:0007669"/>
    <property type="project" value="UniProtKB-SubCell"/>
</dbReference>
<feature type="transmembrane region" description="Helical" evidence="13">
    <location>
        <begin position="106"/>
        <end position="124"/>
    </location>
</feature>
<feature type="compositionally biased region" description="Basic and acidic residues" evidence="12">
    <location>
        <begin position="1583"/>
        <end position="1606"/>
    </location>
</feature>
<dbReference type="InterPro" id="IPR003689">
    <property type="entry name" value="ZIP"/>
</dbReference>
<dbReference type="Pfam" id="PF04188">
    <property type="entry name" value="Mannosyl_trans2"/>
    <property type="match status" value="1"/>
</dbReference>
<dbReference type="CDD" id="cd00077">
    <property type="entry name" value="HDc"/>
    <property type="match status" value="1"/>
</dbReference>
<evidence type="ECO:0000256" key="9">
    <source>
        <dbReference type="PIRSR" id="PIRSR623088-2"/>
    </source>
</evidence>
<feature type="binding site" evidence="10">
    <location>
        <position position="1321"/>
    </location>
    <ligand>
        <name>Zn(2+)</name>
        <dbReference type="ChEBI" id="CHEBI:29105"/>
        <label>1</label>
    </ligand>
</feature>
<feature type="transmembrane region" description="Helical" evidence="13">
    <location>
        <begin position="514"/>
        <end position="537"/>
    </location>
</feature>
<feature type="transmembrane region" description="Helical" evidence="13">
    <location>
        <begin position="543"/>
        <end position="561"/>
    </location>
</feature>
<feature type="region of interest" description="Disordered" evidence="12">
    <location>
        <begin position="1037"/>
        <end position="1096"/>
    </location>
</feature>
<dbReference type="Pfam" id="PF00233">
    <property type="entry name" value="PDEase_I"/>
    <property type="match status" value="1"/>
</dbReference>
<keyword evidence="2" id="KW-0140">cGMP</keyword>
<evidence type="ECO:0000259" key="14">
    <source>
        <dbReference type="PROSITE" id="PS51845"/>
    </source>
</evidence>
<evidence type="ECO:0000256" key="8">
    <source>
        <dbReference type="PIRSR" id="PIRSR623088-1"/>
    </source>
</evidence>
<evidence type="ECO:0000256" key="1">
    <source>
        <dbReference type="ARBA" id="ARBA00004141"/>
    </source>
</evidence>
<feature type="transmembrane region" description="Helical" evidence="13">
    <location>
        <begin position="825"/>
        <end position="844"/>
    </location>
</feature>
<feature type="transmembrane region" description="Helical" evidence="13">
    <location>
        <begin position="136"/>
        <end position="156"/>
    </location>
</feature>
<evidence type="ECO:0000313" key="16">
    <source>
        <dbReference type="Proteomes" id="UP000310200"/>
    </source>
</evidence>
<feature type="transmembrane region" description="Helical" evidence="13">
    <location>
        <begin position="786"/>
        <end position="805"/>
    </location>
</feature>
<dbReference type="GO" id="GO:0007165">
    <property type="term" value="P:signal transduction"/>
    <property type="evidence" value="ECO:0007669"/>
    <property type="project" value="InterPro"/>
</dbReference>
<feature type="region of interest" description="Disordered" evidence="12">
    <location>
        <begin position="1583"/>
        <end position="1615"/>
    </location>
</feature>
<feature type="binding site" evidence="10">
    <location>
        <position position="1357"/>
    </location>
    <ligand>
        <name>Zn(2+)</name>
        <dbReference type="ChEBI" id="CHEBI:29105"/>
        <label>1</label>
    </ligand>
</feature>
<dbReference type="EMBL" id="QBLH01001647">
    <property type="protein sequence ID" value="TGZ51495.1"/>
    <property type="molecule type" value="Genomic_DNA"/>
</dbReference>
<feature type="compositionally biased region" description="Polar residues" evidence="12">
    <location>
        <begin position="1047"/>
        <end position="1064"/>
    </location>
</feature>
<dbReference type="GO" id="GO:0046873">
    <property type="term" value="F:metal ion transmembrane transporter activity"/>
    <property type="evidence" value="ECO:0007669"/>
    <property type="project" value="InterPro"/>
</dbReference>
<feature type="compositionally biased region" description="Basic and acidic residues" evidence="12">
    <location>
        <begin position="1000"/>
        <end position="1009"/>
    </location>
</feature>
<keyword evidence="4 10" id="KW-0479">Metal-binding</keyword>
<feature type="binding site" evidence="10">
    <location>
        <position position="1465"/>
    </location>
    <ligand>
        <name>Zn(2+)</name>
        <dbReference type="ChEBI" id="CHEBI:29105"/>
        <label>1</label>
    </ligand>
</feature>
<dbReference type="GO" id="GO:0006506">
    <property type="term" value="P:GPI anchor biosynthetic process"/>
    <property type="evidence" value="ECO:0007669"/>
    <property type="project" value="UniProtKB-UniPathway"/>
</dbReference>
<feature type="transmembrane region" description="Helical" evidence="13">
    <location>
        <begin position="29"/>
        <end position="51"/>
    </location>
</feature>
<feature type="binding site" evidence="9">
    <location>
        <begin position="1317"/>
        <end position="1321"/>
    </location>
    <ligand>
        <name>AMP</name>
        <dbReference type="ChEBI" id="CHEBI:456215"/>
    </ligand>
</feature>
<evidence type="ECO:0000256" key="7">
    <source>
        <dbReference type="ARBA" id="ARBA00023136"/>
    </source>
</evidence>
<dbReference type="InterPro" id="IPR002073">
    <property type="entry name" value="PDEase_catalytic_dom"/>
</dbReference>
<evidence type="ECO:0000313" key="15">
    <source>
        <dbReference type="EMBL" id="TGZ51495.1"/>
    </source>
</evidence>
<dbReference type="PROSITE" id="PS00126">
    <property type="entry name" value="PDEASE_I_1"/>
    <property type="match status" value="1"/>
</dbReference>
<evidence type="ECO:0000256" key="6">
    <source>
        <dbReference type="ARBA" id="ARBA00022989"/>
    </source>
</evidence>
<keyword evidence="6 13" id="KW-1133">Transmembrane helix</keyword>
<feature type="binding site" evidence="9">
    <location>
        <position position="1465"/>
    </location>
    <ligand>
        <name>AMP</name>
        <dbReference type="ChEBI" id="CHEBI:456215"/>
    </ligand>
</feature>
<dbReference type="InterPro" id="IPR023174">
    <property type="entry name" value="PDEase_CS"/>
</dbReference>
<dbReference type="GO" id="GO:0000009">
    <property type="term" value="F:alpha-1,6-mannosyltransferase activity"/>
    <property type="evidence" value="ECO:0007669"/>
    <property type="project" value="InterPro"/>
</dbReference>
<feature type="compositionally biased region" description="Low complexity" evidence="12">
    <location>
        <begin position="988"/>
        <end position="999"/>
    </location>
</feature>
<comment type="cofactor">
    <cofactor evidence="11">
        <name>a divalent metal cation</name>
        <dbReference type="ChEBI" id="CHEBI:60240"/>
    </cofactor>
    <text evidence="11">Binds 2 divalent metal cations per subunit. Site 1 may preferentially bind zinc ions, while site 2 has a preference for magnesium and/or manganese ions.</text>
</comment>
<dbReference type="UniPathway" id="UPA00196"/>
<dbReference type="PANTHER" id="PTHR11347">
    <property type="entry name" value="CYCLIC NUCLEOTIDE PHOSPHODIESTERASE"/>
    <property type="match status" value="1"/>
</dbReference>
<feature type="transmembrane region" description="Helical" evidence="13">
    <location>
        <begin position="483"/>
        <end position="502"/>
    </location>
</feature>
<evidence type="ECO:0000256" key="13">
    <source>
        <dbReference type="SAM" id="Phobius"/>
    </source>
</evidence>
<comment type="subcellular location">
    <subcellularLocation>
        <location evidence="1">Membrane</location>
        <topology evidence="1">Multi-pass membrane protein</topology>
    </subcellularLocation>
</comment>
<dbReference type="Pfam" id="PF08499">
    <property type="entry name" value="PDEase_I_N"/>
    <property type="match status" value="1"/>
</dbReference>
<accession>A0A4S2KP13</accession>
<evidence type="ECO:0000256" key="10">
    <source>
        <dbReference type="PIRSR" id="PIRSR623088-3"/>
    </source>
</evidence>
<reference evidence="15 16" key="1">
    <citation type="journal article" date="2019" name="Philos. Trans. R. Soc. Lond., B, Biol. Sci.">
        <title>Ant behaviour and brain gene expression of defending hosts depend on the ecological success of the intruding social parasite.</title>
        <authorList>
            <person name="Kaur R."/>
            <person name="Stoldt M."/>
            <person name="Jongepier E."/>
            <person name="Feldmeyer B."/>
            <person name="Menzel F."/>
            <person name="Bornberg-Bauer E."/>
            <person name="Foitzik S."/>
        </authorList>
    </citation>
    <scope>NUCLEOTIDE SEQUENCE [LARGE SCALE GENOMIC DNA]</scope>
    <source>
        <tissue evidence="15">Whole body</tissue>
    </source>
</reference>
<organism evidence="15 16">
    <name type="scientific">Temnothorax longispinosus</name>
    <dbReference type="NCBI Taxonomy" id="300112"/>
    <lineage>
        <taxon>Eukaryota</taxon>
        <taxon>Metazoa</taxon>
        <taxon>Ecdysozoa</taxon>
        <taxon>Arthropoda</taxon>
        <taxon>Hexapoda</taxon>
        <taxon>Insecta</taxon>
        <taxon>Pterygota</taxon>
        <taxon>Neoptera</taxon>
        <taxon>Endopterygota</taxon>
        <taxon>Hymenoptera</taxon>
        <taxon>Apocrita</taxon>
        <taxon>Aculeata</taxon>
        <taxon>Formicoidea</taxon>
        <taxon>Formicidae</taxon>
        <taxon>Myrmicinae</taxon>
        <taxon>Temnothorax</taxon>
    </lineage>
</organism>
<dbReference type="InterPro" id="IPR007315">
    <property type="entry name" value="PIG-V/Gpi18"/>
</dbReference>
<feature type="region of interest" description="Disordered" evidence="12">
    <location>
        <begin position="987"/>
        <end position="1023"/>
    </location>
</feature>
<feature type="transmembrane region" description="Helical" evidence="13">
    <location>
        <begin position="758"/>
        <end position="780"/>
    </location>
</feature>
<evidence type="ECO:0000256" key="3">
    <source>
        <dbReference type="ARBA" id="ARBA00022692"/>
    </source>
</evidence>
<dbReference type="InterPro" id="IPR003607">
    <property type="entry name" value="HD/PDEase_dom"/>
</dbReference>
<feature type="transmembrane region" description="Helical" evidence="13">
    <location>
        <begin position="196"/>
        <end position="218"/>
    </location>
</feature>
<dbReference type="InterPro" id="IPR023088">
    <property type="entry name" value="PDEase"/>
</dbReference>